<organism evidence="2 3">
    <name type="scientific">Saccharolobus islandicus (strain REY15A)</name>
    <name type="common">Sulfolobus islandicus</name>
    <dbReference type="NCBI Taxonomy" id="930945"/>
    <lineage>
        <taxon>Archaea</taxon>
        <taxon>Thermoproteota</taxon>
        <taxon>Thermoprotei</taxon>
        <taxon>Sulfolobales</taxon>
        <taxon>Sulfolobaceae</taxon>
        <taxon>Saccharolobus</taxon>
    </lineage>
</organism>
<dbReference type="AlphaFoldDB" id="F0NDZ0"/>
<keyword evidence="1" id="KW-1133">Transmembrane helix</keyword>
<keyword evidence="1" id="KW-0472">Membrane</keyword>
<name>F0NDZ0_SACI5</name>
<accession>F0NDZ0</accession>
<reference evidence="2 3" key="1">
    <citation type="journal article" date="2011" name="J. Bacteriol.">
        <title>Genome analyses of icelandic strains of Sulfolobus islandicus, model organisms for genetic and virus-host interaction studies.</title>
        <authorList>
            <person name="Guo L."/>
            <person name="Brugger K."/>
            <person name="Liu C."/>
            <person name="Shah S.A."/>
            <person name="Zheng H."/>
            <person name="Zhu Y."/>
            <person name="Wang S."/>
            <person name="Lillestol R.K."/>
            <person name="Chen L."/>
            <person name="Frank J."/>
            <person name="Prangishvili D."/>
            <person name="Paulin L."/>
            <person name="She Q."/>
            <person name="Huang L."/>
            <person name="Garrett R.A."/>
        </authorList>
    </citation>
    <scope>NUCLEOTIDE SEQUENCE [LARGE SCALE GENOMIC DNA]</scope>
    <source>
        <strain evidence="2 3">REY15A</strain>
    </source>
</reference>
<evidence type="ECO:0000256" key="1">
    <source>
        <dbReference type="SAM" id="Phobius"/>
    </source>
</evidence>
<evidence type="ECO:0000313" key="3">
    <source>
        <dbReference type="Proteomes" id="UP000002664"/>
    </source>
</evidence>
<evidence type="ECO:0000313" key="2">
    <source>
        <dbReference type="EMBL" id="ADX84926.1"/>
    </source>
</evidence>
<protein>
    <submittedName>
        <fullName evidence="2">Uncharacterized protein</fullName>
    </submittedName>
</protein>
<dbReference type="KEGG" id="sir:SiRe_0851"/>
<feature type="transmembrane region" description="Helical" evidence="1">
    <location>
        <begin position="21"/>
        <end position="40"/>
    </location>
</feature>
<proteinExistence type="predicted"/>
<dbReference type="HOGENOM" id="CLU_3228003_0_0_2"/>
<keyword evidence="3" id="KW-1185">Reference proteome</keyword>
<dbReference type="Proteomes" id="UP000002664">
    <property type="component" value="Chromosome"/>
</dbReference>
<dbReference type="EMBL" id="CP002425">
    <property type="protein sequence ID" value="ADX84926.1"/>
    <property type="molecule type" value="Genomic_DNA"/>
</dbReference>
<sequence>MTVGYIIPQVLKYSRRRRNHIKVLFILTASLLSFTYIYFFRVG</sequence>
<keyword evidence="1" id="KW-0812">Transmembrane</keyword>
<gene>
    <name evidence="2" type="ordered locus">SiRe_0851</name>
</gene>